<dbReference type="AlphaFoldDB" id="A0A840V040"/>
<protein>
    <submittedName>
        <fullName evidence="1">Uncharacterized protein</fullName>
    </submittedName>
</protein>
<proteinExistence type="predicted"/>
<keyword evidence="2" id="KW-1185">Reference proteome</keyword>
<accession>A0A840V040</accession>
<name>A0A840V040_9BACT</name>
<dbReference type="Proteomes" id="UP000557717">
    <property type="component" value="Unassembled WGS sequence"/>
</dbReference>
<evidence type="ECO:0000313" key="1">
    <source>
        <dbReference type="EMBL" id="MBB5351382.1"/>
    </source>
</evidence>
<gene>
    <name evidence="1" type="ORF">HNR46_001618</name>
</gene>
<dbReference type="EMBL" id="JACHFD010000006">
    <property type="protein sequence ID" value="MBB5351382.1"/>
    <property type="molecule type" value="Genomic_DNA"/>
</dbReference>
<evidence type="ECO:0000313" key="2">
    <source>
        <dbReference type="Proteomes" id="UP000557717"/>
    </source>
</evidence>
<organism evidence="1 2">
    <name type="scientific">Haloferula luteola</name>
    <dbReference type="NCBI Taxonomy" id="595692"/>
    <lineage>
        <taxon>Bacteria</taxon>
        <taxon>Pseudomonadati</taxon>
        <taxon>Verrucomicrobiota</taxon>
        <taxon>Verrucomicrobiia</taxon>
        <taxon>Verrucomicrobiales</taxon>
        <taxon>Verrucomicrobiaceae</taxon>
        <taxon>Haloferula</taxon>
    </lineage>
</organism>
<comment type="caution">
    <text evidence="1">The sequence shown here is derived from an EMBL/GenBank/DDBJ whole genome shotgun (WGS) entry which is preliminary data.</text>
</comment>
<reference evidence="1 2" key="1">
    <citation type="submission" date="2020-08" db="EMBL/GenBank/DDBJ databases">
        <title>Genomic Encyclopedia of Type Strains, Phase IV (KMG-IV): sequencing the most valuable type-strain genomes for metagenomic binning, comparative biology and taxonomic classification.</title>
        <authorList>
            <person name="Goeker M."/>
        </authorList>
    </citation>
    <scope>NUCLEOTIDE SEQUENCE [LARGE SCALE GENOMIC DNA]</scope>
    <source>
        <strain evidence="1 2">YC6886</strain>
    </source>
</reference>
<sequence length="73" mass="8231">MATICRFIGKRPKDSQQLLDCGLPVARIPGDRKHTPRVVPAAFFRWMADRAGGEVTEDDIRRDFEDFLKGGKA</sequence>